<dbReference type="Pfam" id="PF00436">
    <property type="entry name" value="SSB"/>
    <property type="match status" value="1"/>
</dbReference>
<feature type="region of interest" description="Disordered" evidence="2">
    <location>
        <begin position="106"/>
        <end position="138"/>
    </location>
</feature>
<evidence type="ECO:0000313" key="3">
    <source>
        <dbReference type="EMBL" id="VAX37409.1"/>
    </source>
</evidence>
<name>A0A3B1D5D9_9ZZZZ</name>
<feature type="compositionally biased region" description="Basic and acidic residues" evidence="2">
    <location>
        <begin position="127"/>
        <end position="138"/>
    </location>
</feature>
<gene>
    <name evidence="3" type="ORF">MNBD_UNCLBAC01-926</name>
</gene>
<dbReference type="InterPro" id="IPR012340">
    <property type="entry name" value="NA-bd_OB-fold"/>
</dbReference>
<dbReference type="NCBIfam" id="TIGR00621">
    <property type="entry name" value="ssb"/>
    <property type="match status" value="1"/>
</dbReference>
<dbReference type="PIRSF" id="PIRSF002070">
    <property type="entry name" value="SSB"/>
    <property type="match status" value="1"/>
</dbReference>
<organism evidence="3">
    <name type="scientific">hydrothermal vent metagenome</name>
    <dbReference type="NCBI Taxonomy" id="652676"/>
    <lineage>
        <taxon>unclassified sequences</taxon>
        <taxon>metagenomes</taxon>
        <taxon>ecological metagenomes</taxon>
    </lineage>
</organism>
<dbReference type="PANTHER" id="PTHR10302">
    <property type="entry name" value="SINGLE-STRANDED DNA-BINDING PROTEIN"/>
    <property type="match status" value="1"/>
</dbReference>
<dbReference type="InterPro" id="IPR011344">
    <property type="entry name" value="ssDNA-bd"/>
</dbReference>
<dbReference type="Gene3D" id="2.40.50.140">
    <property type="entry name" value="Nucleic acid-binding proteins"/>
    <property type="match status" value="1"/>
</dbReference>
<dbReference type="PANTHER" id="PTHR10302:SF27">
    <property type="entry name" value="SINGLE-STRANDED DNA-BINDING PROTEIN"/>
    <property type="match status" value="1"/>
</dbReference>
<dbReference type="SUPFAM" id="SSF50249">
    <property type="entry name" value="Nucleic acid-binding proteins"/>
    <property type="match status" value="1"/>
</dbReference>
<proteinExistence type="inferred from homology"/>
<protein>
    <submittedName>
        <fullName evidence="3">Single-stranded DNA-binding protein</fullName>
    </submittedName>
</protein>
<keyword evidence="1 3" id="KW-0238">DNA-binding</keyword>
<dbReference type="GO" id="GO:0006260">
    <property type="term" value="P:DNA replication"/>
    <property type="evidence" value="ECO:0007669"/>
    <property type="project" value="InterPro"/>
</dbReference>
<sequence>MSLNSVNIMGNLTRDPEMRYLPSGAGVCNLSIANNRIYTKDGEKKEEVSFFNIDVWGAQGENCNKYLTKGSGVIIEGRLRQDRWEKDGKTQTRVLIVANSVHFLPRKGGGDGSVQQRQTASATTGAKEIRPEDVAWDE</sequence>
<evidence type="ECO:0000256" key="1">
    <source>
        <dbReference type="ARBA" id="ARBA00023125"/>
    </source>
</evidence>
<accession>A0A3B1D5D9</accession>
<dbReference type="InterPro" id="IPR000424">
    <property type="entry name" value="Primosome_PriB/ssb"/>
</dbReference>
<dbReference type="GO" id="GO:0009295">
    <property type="term" value="C:nucleoid"/>
    <property type="evidence" value="ECO:0007669"/>
    <property type="project" value="TreeGrafter"/>
</dbReference>
<dbReference type="PROSITE" id="PS50935">
    <property type="entry name" value="SSB"/>
    <property type="match status" value="1"/>
</dbReference>
<reference evidence="3" key="1">
    <citation type="submission" date="2018-06" db="EMBL/GenBank/DDBJ databases">
        <authorList>
            <person name="Zhirakovskaya E."/>
        </authorList>
    </citation>
    <scope>NUCLEOTIDE SEQUENCE</scope>
</reference>
<dbReference type="GO" id="GO:0003697">
    <property type="term" value="F:single-stranded DNA binding"/>
    <property type="evidence" value="ECO:0007669"/>
    <property type="project" value="InterPro"/>
</dbReference>
<dbReference type="CDD" id="cd04496">
    <property type="entry name" value="SSB_OBF"/>
    <property type="match status" value="1"/>
</dbReference>
<dbReference type="AlphaFoldDB" id="A0A3B1D5D9"/>
<dbReference type="EMBL" id="UOGJ01000127">
    <property type="protein sequence ID" value="VAX37409.1"/>
    <property type="molecule type" value="Genomic_DNA"/>
</dbReference>
<evidence type="ECO:0000256" key="2">
    <source>
        <dbReference type="SAM" id="MobiDB-lite"/>
    </source>
</evidence>
<dbReference type="HAMAP" id="MF_00984">
    <property type="entry name" value="SSB"/>
    <property type="match status" value="1"/>
</dbReference>
<feature type="compositionally biased region" description="Polar residues" evidence="2">
    <location>
        <begin position="113"/>
        <end position="124"/>
    </location>
</feature>